<name>A0A9W8K5F5_9AGAR</name>
<evidence type="ECO:0000313" key="2">
    <source>
        <dbReference type="Proteomes" id="UP001148786"/>
    </source>
</evidence>
<reference evidence="1" key="1">
    <citation type="submission" date="2022-07" db="EMBL/GenBank/DDBJ databases">
        <title>Genome Sequence of Agrocybe chaxingu.</title>
        <authorList>
            <person name="Buettner E."/>
        </authorList>
    </citation>
    <scope>NUCLEOTIDE SEQUENCE</scope>
    <source>
        <strain evidence="1">MP-N11</strain>
    </source>
</reference>
<comment type="caution">
    <text evidence="1">The sequence shown here is derived from an EMBL/GenBank/DDBJ whole genome shotgun (WGS) entry which is preliminary data.</text>
</comment>
<dbReference type="Gene3D" id="3.80.10.10">
    <property type="entry name" value="Ribonuclease Inhibitor"/>
    <property type="match status" value="1"/>
</dbReference>
<accession>A0A9W8K5F5</accession>
<dbReference type="OrthoDB" id="2992500at2759"/>
<evidence type="ECO:0008006" key="3">
    <source>
        <dbReference type="Google" id="ProtNLM"/>
    </source>
</evidence>
<keyword evidence="2" id="KW-1185">Reference proteome</keyword>
<protein>
    <recommendedName>
        <fullName evidence="3">F-box domain-containing protein</fullName>
    </recommendedName>
</protein>
<dbReference type="Proteomes" id="UP001148786">
    <property type="component" value="Unassembled WGS sequence"/>
</dbReference>
<proteinExistence type="predicted"/>
<dbReference type="InterPro" id="IPR032675">
    <property type="entry name" value="LRR_dom_sf"/>
</dbReference>
<dbReference type="AlphaFoldDB" id="A0A9W8K5F5"/>
<evidence type="ECO:0000313" key="1">
    <source>
        <dbReference type="EMBL" id="KAJ3512377.1"/>
    </source>
</evidence>
<dbReference type="SUPFAM" id="SSF52047">
    <property type="entry name" value="RNI-like"/>
    <property type="match status" value="1"/>
</dbReference>
<dbReference type="EMBL" id="JANKHO010000261">
    <property type="protein sequence ID" value="KAJ3512377.1"/>
    <property type="molecule type" value="Genomic_DNA"/>
</dbReference>
<gene>
    <name evidence="1" type="ORF">NLJ89_g3556</name>
</gene>
<organism evidence="1 2">
    <name type="scientific">Agrocybe chaxingu</name>
    <dbReference type="NCBI Taxonomy" id="84603"/>
    <lineage>
        <taxon>Eukaryota</taxon>
        <taxon>Fungi</taxon>
        <taxon>Dikarya</taxon>
        <taxon>Basidiomycota</taxon>
        <taxon>Agaricomycotina</taxon>
        <taxon>Agaricomycetes</taxon>
        <taxon>Agaricomycetidae</taxon>
        <taxon>Agaricales</taxon>
        <taxon>Agaricineae</taxon>
        <taxon>Strophariaceae</taxon>
        <taxon>Agrocybe</taxon>
    </lineage>
</organism>
<sequence>MPGIMNVSKETLIRIFYHAVNDAYPPVASPTATRNSIGLVCKYWRGTLVYAPCLWQSITFSPTTDQYHESRLAIAYTWLRRGNGAPLYLDLCSGMPRHLPPRIEDLLYGGGAFSVLEKIIRPFAYWIVSLSCILCKNDVGAFLTLPRGTFPVLERVNIFFVNAIPDLRSPFTLEERMTFSVFVDAPRLTSARLHLFNDLHPLELRLPWAQMTSLNFGSVAMSEDICVVVLQRAAQSLVEACFSIVFEGRGDPRFAHTLIPMGVSMHHLRRLRLILGGEVADAELFHIVGIPAMKNLCIENSGSFAGEDLAAISPFIASAAGSLEELTLLDVVDMQTNIHPHRPLFYSEITSLFRAIPQLVYLHLPRSIFLDGDLLEDIAFGCVLPNLRTLELAAASVENAFRLVEMVIRRSHEAGSQATPASSSSSTLDIQARPLLVMHISYLRLEVTLVDRDRGILVEWVEGLKSSEWLEDTIIELFAEES</sequence>